<evidence type="ECO:0000313" key="3">
    <source>
        <dbReference type="Proteomes" id="UP000070544"/>
    </source>
</evidence>
<name>A0A139AML3_GONPJ</name>
<feature type="region of interest" description="Disordered" evidence="1">
    <location>
        <begin position="13"/>
        <end position="154"/>
    </location>
</feature>
<organism evidence="2 3">
    <name type="scientific">Gonapodya prolifera (strain JEL478)</name>
    <name type="common">Monoblepharis prolifera</name>
    <dbReference type="NCBI Taxonomy" id="1344416"/>
    <lineage>
        <taxon>Eukaryota</taxon>
        <taxon>Fungi</taxon>
        <taxon>Fungi incertae sedis</taxon>
        <taxon>Chytridiomycota</taxon>
        <taxon>Chytridiomycota incertae sedis</taxon>
        <taxon>Monoblepharidomycetes</taxon>
        <taxon>Monoblepharidales</taxon>
        <taxon>Gonapodyaceae</taxon>
        <taxon>Gonapodya</taxon>
    </lineage>
</organism>
<evidence type="ECO:0000256" key="1">
    <source>
        <dbReference type="SAM" id="MobiDB-lite"/>
    </source>
</evidence>
<evidence type="ECO:0000313" key="2">
    <source>
        <dbReference type="EMBL" id="KXS18006.1"/>
    </source>
</evidence>
<feature type="compositionally biased region" description="Polar residues" evidence="1">
    <location>
        <begin position="138"/>
        <end position="148"/>
    </location>
</feature>
<proteinExistence type="predicted"/>
<dbReference type="AlphaFoldDB" id="A0A139AML3"/>
<sequence length="278" mass="29781">MVAQQLTEAEAMKREQLIPEAIAVQPSTSTLVGMESSDEGTVPENSGATQSAPAQSGMSDHMRASPLPIDEQEDDEWDARRKPLVSHNILATIDRKDDKRGTRTAGETAGEDDSPDDNGTAKEPSSSTEDAPNPDKSPANTLPFTPTISFRFPNPALPQVVVPATPTSQIHRSSFPSPIGVPRTKSFGAKSFGAKSFGARSSGRESGLEIRRRRESIWNDPALALAYVARLQGNMNDSDPVTASGSRPGVALTRLGAPLQDPKKALKEEEQIQAVTDR</sequence>
<feature type="region of interest" description="Disordered" evidence="1">
    <location>
        <begin position="237"/>
        <end position="278"/>
    </location>
</feature>
<feature type="compositionally biased region" description="Polar residues" evidence="1">
    <location>
        <begin position="43"/>
        <end position="58"/>
    </location>
</feature>
<feature type="region of interest" description="Disordered" evidence="1">
    <location>
        <begin position="168"/>
        <end position="208"/>
    </location>
</feature>
<reference evidence="2 3" key="1">
    <citation type="journal article" date="2015" name="Genome Biol. Evol.">
        <title>Phylogenomic analyses indicate that early fungi evolved digesting cell walls of algal ancestors of land plants.</title>
        <authorList>
            <person name="Chang Y."/>
            <person name="Wang S."/>
            <person name="Sekimoto S."/>
            <person name="Aerts A.L."/>
            <person name="Choi C."/>
            <person name="Clum A."/>
            <person name="LaButti K.M."/>
            <person name="Lindquist E.A."/>
            <person name="Yee Ngan C."/>
            <person name="Ohm R.A."/>
            <person name="Salamov A.A."/>
            <person name="Grigoriev I.V."/>
            <person name="Spatafora J.W."/>
            <person name="Berbee M.L."/>
        </authorList>
    </citation>
    <scope>NUCLEOTIDE SEQUENCE [LARGE SCALE GENOMIC DNA]</scope>
    <source>
        <strain evidence="2 3">JEL478</strain>
    </source>
</reference>
<feature type="compositionally biased region" description="Basic and acidic residues" evidence="1">
    <location>
        <begin position="261"/>
        <end position="278"/>
    </location>
</feature>
<accession>A0A139AML3</accession>
<keyword evidence="3" id="KW-1185">Reference proteome</keyword>
<protein>
    <submittedName>
        <fullName evidence="2">Uncharacterized protein</fullName>
    </submittedName>
</protein>
<dbReference type="EMBL" id="KQ965744">
    <property type="protein sequence ID" value="KXS18006.1"/>
    <property type="molecule type" value="Genomic_DNA"/>
</dbReference>
<dbReference type="Proteomes" id="UP000070544">
    <property type="component" value="Unassembled WGS sequence"/>
</dbReference>
<gene>
    <name evidence="2" type="ORF">M427DRAFT_237144</name>
</gene>